<comment type="similarity">
    <text evidence="2">Belongs to the major facilitator superfamily. EmrB family.</text>
</comment>
<feature type="transmembrane region" description="Helical" evidence="8">
    <location>
        <begin position="235"/>
        <end position="255"/>
    </location>
</feature>
<dbReference type="SUPFAM" id="SSF103473">
    <property type="entry name" value="MFS general substrate transporter"/>
    <property type="match status" value="1"/>
</dbReference>
<dbReference type="InterPro" id="IPR004638">
    <property type="entry name" value="EmrB-like"/>
</dbReference>
<feature type="transmembrane region" description="Helical" evidence="8">
    <location>
        <begin position="171"/>
        <end position="192"/>
    </location>
</feature>
<feature type="transmembrane region" description="Helical" evidence="8">
    <location>
        <begin position="57"/>
        <end position="77"/>
    </location>
</feature>
<evidence type="ECO:0000256" key="8">
    <source>
        <dbReference type="SAM" id="Phobius"/>
    </source>
</evidence>
<feature type="transmembrane region" description="Helical" evidence="8">
    <location>
        <begin position="16"/>
        <end position="37"/>
    </location>
</feature>
<dbReference type="NCBIfam" id="TIGR00711">
    <property type="entry name" value="efflux_EmrB"/>
    <property type="match status" value="1"/>
</dbReference>
<feature type="transmembrane region" description="Helical" evidence="8">
    <location>
        <begin position="118"/>
        <end position="135"/>
    </location>
</feature>
<feature type="transmembrane region" description="Helical" evidence="8">
    <location>
        <begin position="276"/>
        <end position="297"/>
    </location>
</feature>
<evidence type="ECO:0000256" key="1">
    <source>
        <dbReference type="ARBA" id="ARBA00004651"/>
    </source>
</evidence>
<dbReference type="InterPro" id="IPR036259">
    <property type="entry name" value="MFS_trans_sf"/>
</dbReference>
<dbReference type="PANTHER" id="PTHR42718:SF9">
    <property type="entry name" value="MAJOR FACILITATOR SUPERFAMILY MULTIDRUG TRANSPORTER MFSC"/>
    <property type="match status" value="1"/>
</dbReference>
<reference evidence="10 11" key="1">
    <citation type="journal article" date="2019" name="Appl. Environ. Microbiol.">
        <title>Genetic determinants of hydroxycinnamic acid metabolism in heterofermentative lactobacilli.</title>
        <authorList>
            <person name="Gaur G."/>
            <person name="Oh J.H."/>
            <person name="Filannino P."/>
            <person name="Gobbetti M."/>
            <person name="van Pijkeren J.P."/>
            <person name="Ganzle M.G."/>
        </authorList>
    </citation>
    <scope>NUCLEOTIDE SEQUENCE [LARGE SCALE GENOMIC DNA]</scope>
    <source>
        <strain evidence="10 11">FUA3583</strain>
    </source>
</reference>
<feature type="transmembrane region" description="Helical" evidence="8">
    <location>
        <begin position="142"/>
        <end position="165"/>
    </location>
</feature>
<evidence type="ECO:0000256" key="6">
    <source>
        <dbReference type="ARBA" id="ARBA00022989"/>
    </source>
</evidence>
<dbReference type="GO" id="GO:0005886">
    <property type="term" value="C:plasma membrane"/>
    <property type="evidence" value="ECO:0007669"/>
    <property type="project" value="UniProtKB-SubCell"/>
</dbReference>
<accession>A0A7C9J1B0</accession>
<keyword evidence="7 8" id="KW-0472">Membrane</keyword>
<evidence type="ECO:0000313" key="10">
    <source>
        <dbReference type="EMBL" id="MYV05518.1"/>
    </source>
</evidence>
<evidence type="ECO:0000256" key="4">
    <source>
        <dbReference type="ARBA" id="ARBA00022475"/>
    </source>
</evidence>
<feature type="transmembrane region" description="Helical" evidence="8">
    <location>
        <begin position="312"/>
        <end position="330"/>
    </location>
</feature>
<comment type="subcellular location">
    <subcellularLocation>
        <location evidence="1">Cell membrane</location>
        <topology evidence="1">Multi-pass membrane protein</topology>
    </subcellularLocation>
</comment>
<dbReference type="Gene3D" id="1.20.1250.20">
    <property type="entry name" value="MFS general substrate transporter like domains"/>
    <property type="match status" value="1"/>
</dbReference>
<keyword evidence="5 8" id="KW-0812">Transmembrane</keyword>
<dbReference type="Proteomes" id="UP000480570">
    <property type="component" value="Unassembled WGS sequence"/>
</dbReference>
<dbReference type="EMBL" id="WEZT01000011">
    <property type="protein sequence ID" value="MYV05518.1"/>
    <property type="molecule type" value="Genomic_DNA"/>
</dbReference>
<feature type="transmembrane region" description="Helical" evidence="8">
    <location>
        <begin position="89"/>
        <end position="112"/>
    </location>
</feature>
<feature type="transmembrane region" description="Helical" evidence="8">
    <location>
        <begin position="402"/>
        <end position="422"/>
    </location>
</feature>
<proteinExistence type="inferred from homology"/>
<dbReference type="InterPro" id="IPR020846">
    <property type="entry name" value="MFS_dom"/>
</dbReference>
<feature type="domain" description="Major facilitator superfamily (MFS) profile" evidence="9">
    <location>
        <begin position="19"/>
        <end position="472"/>
    </location>
</feature>
<evidence type="ECO:0000256" key="5">
    <source>
        <dbReference type="ARBA" id="ARBA00022692"/>
    </source>
</evidence>
<gene>
    <name evidence="10" type="ORF">GB992_06615</name>
</gene>
<dbReference type="PROSITE" id="PS50850">
    <property type="entry name" value="MFS"/>
    <property type="match status" value="1"/>
</dbReference>
<evidence type="ECO:0000256" key="2">
    <source>
        <dbReference type="ARBA" id="ARBA00008537"/>
    </source>
</evidence>
<dbReference type="GO" id="GO:0022857">
    <property type="term" value="F:transmembrane transporter activity"/>
    <property type="evidence" value="ECO:0007669"/>
    <property type="project" value="InterPro"/>
</dbReference>
<evidence type="ECO:0000313" key="11">
    <source>
        <dbReference type="Proteomes" id="UP000480570"/>
    </source>
</evidence>
<sequence>MESTAIKMEPFSLRKVLPGVLTISVAMLLTMMDATVMNVAIPTLQKVFSTSLSTVQWTITGYTLALAAVTPLAGWLADRFSDKKIFASAIIWFTVCSVLCSMVNSIQLLILFRALQGLAGGLVAPIGMAMSWRLVPNEKRGSLMGILGLPMVVAPIMGPILSGWLLSNASWHAIFLINLPIGILALLLVIFFLPAGDRKQGIHLDLAGALLSPMAFTLLIYGIHRLGNTALTNPITALCIVAGFIALISFIIIELREKAPLMALSAFRSLRFSRGIMVSWLNQIVLFGATLLVPLFLQTAKGFSSLHAGEMMAPQALAAFAGMIIGGRLFDRWGIRAAAIPGIGSMAIGAGFLTQITIHTTTVQLLLMIALLGFGQGLTMMQISTYNISQAPQAVVSRITPLINSAMQIVNSLAVVILTNVLSHNMHAEMKSATLTDMKAHIISAYGTTFMLPLGILVASWLLAWTLTTKKETD</sequence>
<evidence type="ECO:0000259" key="9">
    <source>
        <dbReference type="PROSITE" id="PS50850"/>
    </source>
</evidence>
<comment type="caution">
    <text evidence="10">The sequence shown here is derived from an EMBL/GenBank/DDBJ whole genome shotgun (WGS) entry which is preliminary data.</text>
</comment>
<dbReference type="CDD" id="cd17503">
    <property type="entry name" value="MFS_LmrB_MDR_like"/>
    <property type="match status" value="1"/>
</dbReference>
<organism evidence="10 11">
    <name type="scientific">Furfurilactobacillus rossiae</name>
    <dbReference type="NCBI Taxonomy" id="231049"/>
    <lineage>
        <taxon>Bacteria</taxon>
        <taxon>Bacillati</taxon>
        <taxon>Bacillota</taxon>
        <taxon>Bacilli</taxon>
        <taxon>Lactobacillales</taxon>
        <taxon>Lactobacillaceae</taxon>
        <taxon>Furfurilactobacillus</taxon>
    </lineage>
</organism>
<dbReference type="AlphaFoldDB" id="A0A7C9J1B0"/>
<dbReference type="Gene3D" id="1.20.1720.10">
    <property type="entry name" value="Multidrug resistance protein D"/>
    <property type="match status" value="1"/>
</dbReference>
<feature type="transmembrane region" description="Helical" evidence="8">
    <location>
        <begin position="442"/>
        <end position="464"/>
    </location>
</feature>
<keyword evidence="4" id="KW-1003">Cell membrane</keyword>
<protein>
    <submittedName>
        <fullName evidence="10">DHA2 family efflux MFS transporter permease subunit</fullName>
    </submittedName>
</protein>
<name>A0A7C9J1B0_9LACO</name>
<keyword evidence="6 8" id="KW-1133">Transmembrane helix</keyword>
<feature type="transmembrane region" description="Helical" evidence="8">
    <location>
        <begin position="337"/>
        <end position="356"/>
    </location>
</feature>
<dbReference type="Pfam" id="PF07690">
    <property type="entry name" value="MFS_1"/>
    <property type="match status" value="1"/>
</dbReference>
<evidence type="ECO:0000256" key="7">
    <source>
        <dbReference type="ARBA" id="ARBA00023136"/>
    </source>
</evidence>
<dbReference type="PANTHER" id="PTHR42718">
    <property type="entry name" value="MAJOR FACILITATOR SUPERFAMILY MULTIDRUG TRANSPORTER MFSC"/>
    <property type="match status" value="1"/>
</dbReference>
<feature type="transmembrane region" description="Helical" evidence="8">
    <location>
        <begin position="362"/>
        <end position="381"/>
    </location>
</feature>
<keyword evidence="3" id="KW-0813">Transport</keyword>
<feature type="transmembrane region" description="Helical" evidence="8">
    <location>
        <begin position="204"/>
        <end position="223"/>
    </location>
</feature>
<evidence type="ECO:0000256" key="3">
    <source>
        <dbReference type="ARBA" id="ARBA00022448"/>
    </source>
</evidence>
<dbReference type="InterPro" id="IPR011701">
    <property type="entry name" value="MFS"/>
</dbReference>